<sequence length="82" mass="7925">MTVHIAPLGAAILVLGVLAGLIVYRHTQTTSGPASKGDIVGAIGAGVAVITALVLLFGGGADATGVTVDNRPTPPPSGSVQP</sequence>
<keyword evidence="1" id="KW-0472">Membrane</keyword>
<evidence type="ECO:0000256" key="1">
    <source>
        <dbReference type="SAM" id="Phobius"/>
    </source>
</evidence>
<evidence type="ECO:0000313" key="3">
    <source>
        <dbReference type="Proteomes" id="UP001223072"/>
    </source>
</evidence>
<dbReference type="RefSeq" id="WP_307628682.1">
    <property type="nucleotide sequence ID" value="NZ_JAUSZS010000006.1"/>
</dbReference>
<protein>
    <submittedName>
        <fullName evidence="2">Uncharacterized protein</fullName>
    </submittedName>
</protein>
<gene>
    <name evidence="2" type="ORF">QFZ49_005035</name>
</gene>
<organism evidence="2 3">
    <name type="scientific">Streptomyces turgidiscabies</name>
    <dbReference type="NCBI Taxonomy" id="85558"/>
    <lineage>
        <taxon>Bacteria</taxon>
        <taxon>Bacillati</taxon>
        <taxon>Actinomycetota</taxon>
        <taxon>Actinomycetes</taxon>
        <taxon>Kitasatosporales</taxon>
        <taxon>Streptomycetaceae</taxon>
        <taxon>Streptomyces</taxon>
    </lineage>
</organism>
<keyword evidence="1" id="KW-1133">Transmembrane helix</keyword>
<dbReference type="Proteomes" id="UP001223072">
    <property type="component" value="Unassembled WGS sequence"/>
</dbReference>
<feature type="transmembrane region" description="Helical" evidence="1">
    <location>
        <begin position="6"/>
        <end position="27"/>
    </location>
</feature>
<evidence type="ECO:0000313" key="2">
    <source>
        <dbReference type="EMBL" id="MDQ0935064.1"/>
    </source>
</evidence>
<comment type="caution">
    <text evidence="2">The sequence shown here is derived from an EMBL/GenBank/DDBJ whole genome shotgun (WGS) entry which is preliminary data.</text>
</comment>
<proteinExistence type="predicted"/>
<dbReference type="EMBL" id="JAUSZS010000006">
    <property type="protein sequence ID" value="MDQ0935064.1"/>
    <property type="molecule type" value="Genomic_DNA"/>
</dbReference>
<name>A0ABU0RSU3_9ACTN</name>
<reference evidence="2 3" key="1">
    <citation type="submission" date="2023-07" db="EMBL/GenBank/DDBJ databases">
        <title>Comparative genomics of wheat-associated soil bacteria to identify genetic determinants of phenazine resistance.</title>
        <authorList>
            <person name="Mouncey N."/>
        </authorList>
    </citation>
    <scope>NUCLEOTIDE SEQUENCE [LARGE SCALE GENOMIC DNA]</scope>
    <source>
        <strain evidence="2 3">W2I16</strain>
    </source>
</reference>
<keyword evidence="1" id="KW-0812">Transmembrane</keyword>
<feature type="transmembrane region" description="Helical" evidence="1">
    <location>
        <begin position="39"/>
        <end position="61"/>
    </location>
</feature>
<keyword evidence="3" id="KW-1185">Reference proteome</keyword>
<accession>A0ABU0RSU3</accession>